<dbReference type="PANTHER" id="PTHR24148">
    <property type="entry name" value="ANKYRIN REPEAT DOMAIN-CONTAINING PROTEIN 39 HOMOLOG-RELATED"/>
    <property type="match status" value="1"/>
</dbReference>
<dbReference type="EMBL" id="CAJVRL010000078">
    <property type="protein sequence ID" value="CAG8957327.1"/>
    <property type="molecule type" value="Genomic_DNA"/>
</dbReference>
<evidence type="ECO:0000313" key="3">
    <source>
        <dbReference type="EMBL" id="CAG8957327.1"/>
    </source>
</evidence>
<keyword evidence="4" id="KW-1185">Reference proteome</keyword>
<feature type="compositionally biased region" description="Polar residues" evidence="1">
    <location>
        <begin position="68"/>
        <end position="88"/>
    </location>
</feature>
<evidence type="ECO:0000256" key="1">
    <source>
        <dbReference type="SAM" id="MobiDB-lite"/>
    </source>
</evidence>
<evidence type="ECO:0000313" key="4">
    <source>
        <dbReference type="Proteomes" id="UP000696280"/>
    </source>
</evidence>
<sequence>MSRWHSSSCSEPDVYLENQVPHCRVCQTSASGAISNVSTSDANSELEIPPDEVDGKFNLHWPSTITWDHSNEISNGTQKEISPQNQHSRTVEPHAAESGLPPSPIYNKCLEQSEIRLICIEGEEEKDLPIHVSLEDYEHELCPEYETVSYTWASEDGDNNHTHPVYIGPFWDVILQTRNFTALLRYLRPSRGFRLVWIDAISINQRDLVERNNQVARMGDIYRTCTRTIVWLGHDLVDLTSTARKRFPLELLNQVLDSSPESSLKGSRFHIESVLKRQYFRRIWVIQELTLAPSSVFPIAGLDFLGTHRTPDGILESVSQWKTFEDTPASWFRHMHQIAYPINWSLLDILRQLSHSDVKATDPRDKIFGILGLIPHSQTPCSLLSPDYSISNMATLIGVTAHLLLNLRGPEFLFASVGLKAHSPWPTWVPNWRTSWLNAPMTEHRPTGMLDRDYEYKPLLDAHAANSAKGIVYVCDIDFRRWSYHQSGVFDKYWSSGNSIRSCDGGLTLNLAHIMAFMDPPSHVHKFSDTRGINLFAFRTKSCTLGIFTDRTALNELSCPGKKHLFMTANAKKGYLMVLQETDKPGDFRLVVCFYCFTLTLCSPWAPLMGEYQEPRRIHNRADTEFYEVRPGRSLADTKSSFNHIASSWQSSIDMEAFLPGSGSLTIRDFLSLAQSIITSKEVSGNLWSWLASPDDPKFLELFQEMLLRRSASYHPKLDRHFVYLVINDGEWLNLYSTYHAFVATSPRSSLGFEFGYQEDESGSGPWSDRIVPHVPGRSVRIKYPLSSLEMVLRHGGLFEALAAFTPFTKDTNEDEITLALQPEEEGDDTKYGKIWPQELVDELGTDLSFQKVCIV</sequence>
<organism evidence="3 4">
    <name type="scientific">Hymenoscyphus fraxineus</name>
    <dbReference type="NCBI Taxonomy" id="746836"/>
    <lineage>
        <taxon>Eukaryota</taxon>
        <taxon>Fungi</taxon>
        <taxon>Dikarya</taxon>
        <taxon>Ascomycota</taxon>
        <taxon>Pezizomycotina</taxon>
        <taxon>Leotiomycetes</taxon>
        <taxon>Helotiales</taxon>
        <taxon>Helotiaceae</taxon>
        <taxon>Hymenoscyphus</taxon>
    </lineage>
</organism>
<gene>
    <name evidence="3" type="ORF">HYFRA_00010750</name>
</gene>
<proteinExistence type="predicted"/>
<reference evidence="3" key="1">
    <citation type="submission" date="2021-07" db="EMBL/GenBank/DDBJ databases">
        <authorList>
            <person name="Durling M."/>
        </authorList>
    </citation>
    <scope>NUCLEOTIDE SEQUENCE</scope>
</reference>
<dbReference type="Pfam" id="PF06985">
    <property type="entry name" value="HET"/>
    <property type="match status" value="1"/>
</dbReference>
<dbReference type="AlphaFoldDB" id="A0A9N9L5E3"/>
<name>A0A9N9L5E3_9HELO</name>
<accession>A0A9N9L5E3</accession>
<evidence type="ECO:0000259" key="2">
    <source>
        <dbReference type="Pfam" id="PF06985"/>
    </source>
</evidence>
<dbReference type="OrthoDB" id="2157530at2759"/>
<dbReference type="Proteomes" id="UP000696280">
    <property type="component" value="Unassembled WGS sequence"/>
</dbReference>
<dbReference type="PANTHER" id="PTHR24148:SF81">
    <property type="entry name" value="HETEROKARYON INCOMPATIBILITY DOMAIN-CONTAINING PROTEIN"/>
    <property type="match status" value="1"/>
</dbReference>
<feature type="domain" description="Heterokaryon incompatibility" evidence="2">
    <location>
        <begin position="145"/>
        <end position="288"/>
    </location>
</feature>
<comment type="caution">
    <text evidence="3">The sequence shown here is derived from an EMBL/GenBank/DDBJ whole genome shotgun (WGS) entry which is preliminary data.</text>
</comment>
<protein>
    <recommendedName>
        <fullName evidence="2">Heterokaryon incompatibility domain-containing protein</fullName>
    </recommendedName>
</protein>
<dbReference type="InterPro" id="IPR010730">
    <property type="entry name" value="HET"/>
</dbReference>
<dbReference type="InterPro" id="IPR052895">
    <property type="entry name" value="HetReg/Transcr_Mod"/>
</dbReference>
<feature type="region of interest" description="Disordered" evidence="1">
    <location>
        <begin position="68"/>
        <end position="103"/>
    </location>
</feature>